<evidence type="ECO:0000313" key="6">
    <source>
        <dbReference type="Proteomes" id="UP000332933"/>
    </source>
</evidence>
<dbReference type="GO" id="GO:0005634">
    <property type="term" value="C:nucleus"/>
    <property type="evidence" value="ECO:0007669"/>
    <property type="project" value="TreeGrafter"/>
</dbReference>
<sequence length="440" mass="48541">MIKRRKPCPRRESLQLPSDIVFKIALFIRDASSFFAFLEALGPLDAFQPFLLLRHTRPRDTLWPILQLNANDDAIHLDGVAAIARYYSRVAAIDMYDLGWLSHAMHPMADIHWRGLPTTIPRGYPSLDVWFHEWAKLRLTHVDVSHRCLDQRLLQALPQLCPHLVSLTLSHAQCSVYLEGLLAFVSTSSLTALALDSIQTGRNSTPVFTPVMVDHIVHWLQAQPVTAFRFGGGHWAVNATPSKLFDAVFGCKTIEILALVNCVLPSPLMPPGLTLTMRDLVLIGCDVTETHTLELAAALVASNVHTLRVRQLDARGAKNILRTLPSTNVLHFELSDCGITDSVVADVRVSLAASRRLQSITLEDNWLTNKGAASLARAVKALSTLETINLKGNKIQTEGAKHILRHCPSACERINLSHNVIVNATELHAIATAKGVILSV</sequence>
<evidence type="ECO:0000256" key="2">
    <source>
        <dbReference type="ARBA" id="ARBA00022614"/>
    </source>
</evidence>
<dbReference type="GO" id="GO:0006913">
    <property type="term" value="P:nucleocytoplasmic transport"/>
    <property type="evidence" value="ECO:0007669"/>
    <property type="project" value="TreeGrafter"/>
</dbReference>
<dbReference type="Gene3D" id="3.80.10.10">
    <property type="entry name" value="Ribonuclease Inhibitor"/>
    <property type="match status" value="1"/>
</dbReference>
<evidence type="ECO:0000256" key="3">
    <source>
        <dbReference type="ARBA" id="ARBA00022737"/>
    </source>
</evidence>
<organism evidence="5 6">
    <name type="scientific">Aphanomyces stellatus</name>
    <dbReference type="NCBI Taxonomy" id="120398"/>
    <lineage>
        <taxon>Eukaryota</taxon>
        <taxon>Sar</taxon>
        <taxon>Stramenopiles</taxon>
        <taxon>Oomycota</taxon>
        <taxon>Saprolegniomycetes</taxon>
        <taxon>Saprolegniales</taxon>
        <taxon>Verrucalvaceae</taxon>
        <taxon>Aphanomyces</taxon>
    </lineage>
</organism>
<dbReference type="GO" id="GO:0031267">
    <property type="term" value="F:small GTPase binding"/>
    <property type="evidence" value="ECO:0007669"/>
    <property type="project" value="TreeGrafter"/>
</dbReference>
<accession>A0A485KYB3</accession>
<dbReference type="PANTHER" id="PTHR24113:SF12">
    <property type="entry name" value="RAN GTPASE-ACTIVATING PROTEIN 1"/>
    <property type="match status" value="1"/>
</dbReference>
<dbReference type="InterPro" id="IPR032675">
    <property type="entry name" value="LRR_dom_sf"/>
</dbReference>
<dbReference type="InterPro" id="IPR027038">
    <property type="entry name" value="RanGap"/>
</dbReference>
<protein>
    <submittedName>
        <fullName evidence="5">Aste57867_13413 protein</fullName>
    </submittedName>
</protein>
<dbReference type="EMBL" id="VJMH01005450">
    <property type="protein sequence ID" value="KAF0695790.1"/>
    <property type="molecule type" value="Genomic_DNA"/>
</dbReference>
<dbReference type="PANTHER" id="PTHR24113">
    <property type="entry name" value="RAN GTPASE-ACTIVATING PROTEIN 1"/>
    <property type="match status" value="1"/>
</dbReference>
<dbReference type="Proteomes" id="UP000332933">
    <property type="component" value="Unassembled WGS sequence"/>
</dbReference>
<reference evidence="4" key="2">
    <citation type="submission" date="2019-06" db="EMBL/GenBank/DDBJ databases">
        <title>Genomics analysis of Aphanomyces spp. identifies a new class of oomycete effector associated with host adaptation.</title>
        <authorList>
            <person name="Gaulin E."/>
        </authorList>
    </citation>
    <scope>NUCLEOTIDE SEQUENCE</scope>
    <source>
        <strain evidence="4">CBS 578.67</strain>
    </source>
</reference>
<dbReference type="GO" id="GO:0048471">
    <property type="term" value="C:perinuclear region of cytoplasm"/>
    <property type="evidence" value="ECO:0007669"/>
    <property type="project" value="TreeGrafter"/>
</dbReference>
<keyword evidence="6" id="KW-1185">Reference proteome</keyword>
<evidence type="ECO:0000313" key="4">
    <source>
        <dbReference type="EMBL" id="KAF0695790.1"/>
    </source>
</evidence>
<dbReference type="GO" id="GO:0005096">
    <property type="term" value="F:GTPase activator activity"/>
    <property type="evidence" value="ECO:0007669"/>
    <property type="project" value="UniProtKB-KW"/>
</dbReference>
<reference evidence="5 6" key="1">
    <citation type="submission" date="2019-03" db="EMBL/GenBank/DDBJ databases">
        <authorList>
            <person name="Gaulin E."/>
            <person name="Dumas B."/>
        </authorList>
    </citation>
    <scope>NUCLEOTIDE SEQUENCE [LARGE SCALE GENOMIC DNA]</scope>
    <source>
        <strain evidence="5">CBS 568.67</strain>
    </source>
</reference>
<dbReference type="SUPFAM" id="SSF52047">
    <property type="entry name" value="RNI-like"/>
    <property type="match status" value="1"/>
</dbReference>
<dbReference type="EMBL" id="CAADRA010005471">
    <property type="protein sequence ID" value="VFT90252.1"/>
    <property type="molecule type" value="Genomic_DNA"/>
</dbReference>
<dbReference type="GO" id="GO:0005829">
    <property type="term" value="C:cytosol"/>
    <property type="evidence" value="ECO:0007669"/>
    <property type="project" value="TreeGrafter"/>
</dbReference>
<dbReference type="SMART" id="SM00368">
    <property type="entry name" value="LRR_RI"/>
    <property type="match status" value="2"/>
</dbReference>
<keyword evidence="2" id="KW-0433">Leucine-rich repeat</keyword>
<dbReference type="AlphaFoldDB" id="A0A485KYB3"/>
<gene>
    <name evidence="5" type="primary">Aste57867_13413</name>
    <name evidence="4" type="ORF">As57867_013363</name>
    <name evidence="5" type="ORF">ASTE57867_13413</name>
</gene>
<proteinExistence type="predicted"/>
<evidence type="ECO:0000313" key="5">
    <source>
        <dbReference type="EMBL" id="VFT90252.1"/>
    </source>
</evidence>
<keyword evidence="1" id="KW-0343">GTPase activation</keyword>
<name>A0A485KYB3_9STRA</name>
<dbReference type="OrthoDB" id="120976at2759"/>
<keyword evidence="3" id="KW-0677">Repeat</keyword>
<evidence type="ECO:0000256" key="1">
    <source>
        <dbReference type="ARBA" id="ARBA00022468"/>
    </source>
</evidence>